<name>A0A7R8AHM2_9EURO</name>
<dbReference type="PROSITE" id="PS00107">
    <property type="entry name" value="PROTEIN_KINASE_ATP"/>
    <property type="match status" value="1"/>
</dbReference>
<evidence type="ECO:0000259" key="10">
    <source>
        <dbReference type="PROSITE" id="PS50011"/>
    </source>
</evidence>
<keyword evidence="4 9" id="KW-0547">Nucleotide-binding</keyword>
<comment type="catalytic activity">
    <reaction evidence="8">
        <text>L-seryl-[protein] + ATP = O-phospho-L-seryl-[protein] + ADP + H(+)</text>
        <dbReference type="Rhea" id="RHEA:17989"/>
        <dbReference type="Rhea" id="RHEA-COMP:9863"/>
        <dbReference type="Rhea" id="RHEA-COMP:11604"/>
        <dbReference type="ChEBI" id="CHEBI:15378"/>
        <dbReference type="ChEBI" id="CHEBI:29999"/>
        <dbReference type="ChEBI" id="CHEBI:30616"/>
        <dbReference type="ChEBI" id="CHEBI:83421"/>
        <dbReference type="ChEBI" id="CHEBI:456216"/>
        <dbReference type="EC" id="2.7.11.1"/>
    </reaction>
</comment>
<evidence type="ECO:0000256" key="2">
    <source>
        <dbReference type="ARBA" id="ARBA00022527"/>
    </source>
</evidence>
<evidence type="ECO:0000313" key="11">
    <source>
        <dbReference type="EMBL" id="BCS18597.1"/>
    </source>
</evidence>
<dbReference type="PANTHER" id="PTHR47634">
    <property type="entry name" value="PROTEIN KINASE DOMAIN-CONTAINING PROTEIN-RELATED"/>
    <property type="match status" value="1"/>
</dbReference>
<dbReference type="EMBL" id="AP024443">
    <property type="protein sequence ID" value="BCS18597.1"/>
    <property type="molecule type" value="Genomic_DNA"/>
</dbReference>
<dbReference type="InterPro" id="IPR011009">
    <property type="entry name" value="Kinase-like_dom_sf"/>
</dbReference>
<dbReference type="PANTHER" id="PTHR47634:SF9">
    <property type="entry name" value="PROTEIN KINASE DOMAIN-CONTAINING PROTEIN-RELATED"/>
    <property type="match status" value="1"/>
</dbReference>
<accession>A0A7R8AHM2</accession>
<evidence type="ECO:0000256" key="6">
    <source>
        <dbReference type="ARBA" id="ARBA00022840"/>
    </source>
</evidence>
<dbReference type="Pfam" id="PF00069">
    <property type="entry name" value="Pkinase"/>
    <property type="match status" value="1"/>
</dbReference>
<keyword evidence="5" id="KW-0418">Kinase</keyword>
<organism evidence="11 12">
    <name type="scientific">Aspergillus puulaauensis</name>
    <dbReference type="NCBI Taxonomy" id="1220207"/>
    <lineage>
        <taxon>Eukaryota</taxon>
        <taxon>Fungi</taxon>
        <taxon>Dikarya</taxon>
        <taxon>Ascomycota</taxon>
        <taxon>Pezizomycotina</taxon>
        <taxon>Eurotiomycetes</taxon>
        <taxon>Eurotiomycetidae</taxon>
        <taxon>Eurotiales</taxon>
        <taxon>Aspergillaceae</taxon>
        <taxon>Aspergillus</taxon>
    </lineage>
</organism>
<dbReference type="RefSeq" id="XP_041550791.1">
    <property type="nucleotide sequence ID" value="XM_041697514.1"/>
</dbReference>
<gene>
    <name evidence="11" type="ORF">APUU_11425S</name>
</gene>
<evidence type="ECO:0000256" key="3">
    <source>
        <dbReference type="ARBA" id="ARBA00022679"/>
    </source>
</evidence>
<proteinExistence type="predicted"/>
<dbReference type="InterPro" id="IPR051334">
    <property type="entry name" value="SRPK"/>
</dbReference>
<dbReference type="SUPFAM" id="SSF56112">
    <property type="entry name" value="Protein kinase-like (PK-like)"/>
    <property type="match status" value="1"/>
</dbReference>
<dbReference type="PROSITE" id="PS50011">
    <property type="entry name" value="PROTEIN_KINASE_DOM"/>
    <property type="match status" value="1"/>
</dbReference>
<evidence type="ECO:0000256" key="8">
    <source>
        <dbReference type="ARBA" id="ARBA00048679"/>
    </source>
</evidence>
<evidence type="ECO:0000313" key="12">
    <source>
        <dbReference type="Proteomes" id="UP000654913"/>
    </source>
</evidence>
<feature type="domain" description="Protein kinase" evidence="10">
    <location>
        <begin position="89"/>
        <end position="252"/>
    </location>
</feature>
<dbReference type="GO" id="GO:0004674">
    <property type="term" value="F:protein serine/threonine kinase activity"/>
    <property type="evidence" value="ECO:0007669"/>
    <property type="project" value="UniProtKB-KW"/>
</dbReference>
<feature type="binding site" evidence="9">
    <location>
        <position position="118"/>
    </location>
    <ligand>
        <name>ATP</name>
        <dbReference type="ChEBI" id="CHEBI:30616"/>
    </ligand>
</feature>
<evidence type="ECO:0000256" key="5">
    <source>
        <dbReference type="ARBA" id="ARBA00022777"/>
    </source>
</evidence>
<evidence type="ECO:0000256" key="1">
    <source>
        <dbReference type="ARBA" id="ARBA00012513"/>
    </source>
</evidence>
<keyword evidence="6 9" id="KW-0067">ATP-binding</keyword>
<keyword evidence="3" id="KW-0808">Transferase</keyword>
<dbReference type="Proteomes" id="UP000654913">
    <property type="component" value="Chromosome 1"/>
</dbReference>
<dbReference type="GO" id="GO:0005524">
    <property type="term" value="F:ATP binding"/>
    <property type="evidence" value="ECO:0007669"/>
    <property type="project" value="UniProtKB-UniRule"/>
</dbReference>
<dbReference type="Gene3D" id="3.30.200.20">
    <property type="entry name" value="Phosphorylase Kinase, domain 1"/>
    <property type="match status" value="1"/>
</dbReference>
<dbReference type="GO" id="GO:0000245">
    <property type="term" value="P:spliceosomal complex assembly"/>
    <property type="evidence" value="ECO:0007669"/>
    <property type="project" value="TreeGrafter"/>
</dbReference>
<dbReference type="Gene3D" id="1.10.510.10">
    <property type="entry name" value="Transferase(Phosphotransferase) domain 1"/>
    <property type="match status" value="1"/>
</dbReference>
<dbReference type="InterPro" id="IPR017441">
    <property type="entry name" value="Protein_kinase_ATP_BS"/>
</dbReference>
<keyword evidence="12" id="KW-1185">Reference proteome</keyword>
<dbReference type="OrthoDB" id="5979581at2759"/>
<protein>
    <recommendedName>
        <fullName evidence="1">non-specific serine/threonine protein kinase</fullName>
        <ecNumber evidence="1">2.7.11.1</ecNumber>
    </recommendedName>
</protein>
<reference evidence="11" key="1">
    <citation type="submission" date="2021-01" db="EMBL/GenBank/DDBJ databases">
        <authorList>
            <consortium name="Aspergillus puulaauensis MK2 genome sequencing consortium"/>
            <person name="Kazuki M."/>
            <person name="Futagami T."/>
        </authorList>
    </citation>
    <scope>NUCLEOTIDE SEQUENCE</scope>
    <source>
        <strain evidence="11">MK2</strain>
    </source>
</reference>
<evidence type="ECO:0000256" key="7">
    <source>
        <dbReference type="ARBA" id="ARBA00047899"/>
    </source>
</evidence>
<evidence type="ECO:0000256" key="4">
    <source>
        <dbReference type="ARBA" id="ARBA00022741"/>
    </source>
</evidence>
<comment type="catalytic activity">
    <reaction evidence="7">
        <text>L-threonyl-[protein] + ATP = O-phospho-L-threonyl-[protein] + ADP + H(+)</text>
        <dbReference type="Rhea" id="RHEA:46608"/>
        <dbReference type="Rhea" id="RHEA-COMP:11060"/>
        <dbReference type="Rhea" id="RHEA-COMP:11605"/>
        <dbReference type="ChEBI" id="CHEBI:15378"/>
        <dbReference type="ChEBI" id="CHEBI:30013"/>
        <dbReference type="ChEBI" id="CHEBI:30616"/>
        <dbReference type="ChEBI" id="CHEBI:61977"/>
        <dbReference type="ChEBI" id="CHEBI:456216"/>
        <dbReference type="EC" id="2.7.11.1"/>
    </reaction>
</comment>
<keyword evidence="2" id="KW-0723">Serine/threonine-protein kinase</keyword>
<dbReference type="AlphaFoldDB" id="A0A7R8AHM2"/>
<dbReference type="GeneID" id="64968602"/>
<sequence length="252" mass="28677">MKRPCSFPIRTSSLRLFLPHCLSATDKAGLPYFNRYSSRAFSTASKSRAPTASTSRVLYEPIESVERMEYYQKGGYHAVEIGNYFHDRYRIVHKLGHGTYSTIWLARDEISNRYVVVKICTADSDPLETDVLSQLSEPLKSSDIDKTMIPMILDRFNIQGPNGNHACLVTIPARISLSEAKKGSWIGLFQINIAHALAVQLATVIQYIHSEDFIHRDLYRGNILLQLQSNFDKLSTKQLYELYGEPELKLVN</sequence>
<dbReference type="InterPro" id="IPR000719">
    <property type="entry name" value="Prot_kinase_dom"/>
</dbReference>
<dbReference type="EC" id="2.7.11.1" evidence="1"/>
<dbReference type="GO" id="GO:0050684">
    <property type="term" value="P:regulation of mRNA processing"/>
    <property type="evidence" value="ECO:0007669"/>
    <property type="project" value="TreeGrafter"/>
</dbReference>
<dbReference type="KEGG" id="apuu:APUU_11425S"/>
<evidence type="ECO:0000256" key="9">
    <source>
        <dbReference type="PROSITE-ProRule" id="PRU10141"/>
    </source>
</evidence>
<reference evidence="11" key="2">
    <citation type="submission" date="2021-02" db="EMBL/GenBank/DDBJ databases">
        <title>Aspergillus puulaauensis MK2 genome sequence.</title>
        <authorList>
            <person name="Futagami T."/>
            <person name="Mori K."/>
            <person name="Kadooka C."/>
            <person name="Tanaka T."/>
        </authorList>
    </citation>
    <scope>NUCLEOTIDE SEQUENCE</scope>
    <source>
        <strain evidence="11">MK2</strain>
    </source>
</reference>